<dbReference type="EMBL" id="LWMH01000001">
    <property type="protein sequence ID" value="KZS48967.1"/>
    <property type="molecule type" value="Genomic_DNA"/>
</dbReference>
<dbReference type="InterPro" id="IPR036163">
    <property type="entry name" value="HMA_dom_sf"/>
</dbReference>
<evidence type="ECO:0000259" key="2">
    <source>
        <dbReference type="PROSITE" id="PS50846"/>
    </source>
</evidence>
<reference evidence="3" key="1">
    <citation type="journal article" date="2016" name="Genome Announc.">
        <title>Draft genomes of two strains of Paenibacillus glucanolyticus with capability to degrade lignocellulose.</title>
        <authorList>
            <person name="Mathews S.L."/>
            <person name="Pawlak J."/>
            <person name="Grunden A.M."/>
        </authorList>
    </citation>
    <scope>NUCLEOTIDE SEQUENCE [LARGE SCALE GENOMIC DNA]</scope>
    <source>
        <strain evidence="3">SLM1</strain>
    </source>
</reference>
<dbReference type="Proteomes" id="UP000076796">
    <property type="component" value="Unassembled WGS sequence"/>
</dbReference>
<accession>A0A163MDM5</accession>
<evidence type="ECO:0000313" key="4">
    <source>
        <dbReference type="Proteomes" id="UP000076796"/>
    </source>
</evidence>
<feature type="domain" description="HMA" evidence="2">
    <location>
        <begin position="2"/>
        <end position="66"/>
    </location>
</feature>
<dbReference type="GO" id="GO:0006825">
    <property type="term" value="P:copper ion transport"/>
    <property type="evidence" value="ECO:0007669"/>
    <property type="project" value="InterPro"/>
</dbReference>
<dbReference type="Gene3D" id="3.30.70.100">
    <property type="match status" value="1"/>
</dbReference>
<evidence type="ECO:0000256" key="1">
    <source>
        <dbReference type="ARBA" id="ARBA00022723"/>
    </source>
</evidence>
<keyword evidence="1" id="KW-0479">Metal-binding</keyword>
<dbReference type="InterPro" id="IPR006121">
    <property type="entry name" value="HMA_dom"/>
</dbReference>
<dbReference type="CDD" id="cd00371">
    <property type="entry name" value="HMA"/>
    <property type="match status" value="1"/>
</dbReference>
<dbReference type="AlphaFoldDB" id="A0A163MDM5"/>
<dbReference type="PROSITE" id="PS50846">
    <property type="entry name" value="HMA_2"/>
    <property type="match status" value="1"/>
</dbReference>
<comment type="caution">
    <text evidence="3">The sequence shown here is derived from an EMBL/GenBank/DDBJ whole genome shotgun (WGS) entry which is preliminary data.</text>
</comment>
<dbReference type="InterPro" id="IPR006122">
    <property type="entry name" value="HMA_Cu_ion-bd"/>
</dbReference>
<keyword evidence="4" id="KW-1185">Reference proteome</keyword>
<name>A0A163MDM5_9BACL</name>
<dbReference type="PRINTS" id="PR00944">
    <property type="entry name" value="CUEXPORT"/>
</dbReference>
<dbReference type="FunFam" id="3.30.70.100:FF:000001">
    <property type="entry name" value="ATPase copper transporting beta"/>
    <property type="match status" value="1"/>
</dbReference>
<organism evidence="3 4">
    <name type="scientific">Paenibacillus glucanolyticus</name>
    <dbReference type="NCBI Taxonomy" id="59843"/>
    <lineage>
        <taxon>Bacteria</taxon>
        <taxon>Bacillati</taxon>
        <taxon>Bacillota</taxon>
        <taxon>Bacilli</taxon>
        <taxon>Bacillales</taxon>
        <taxon>Paenibacillaceae</taxon>
        <taxon>Paenibacillus</taxon>
    </lineage>
</organism>
<proteinExistence type="predicted"/>
<dbReference type="SUPFAM" id="SSF55008">
    <property type="entry name" value="HMA, heavy metal-associated domain"/>
    <property type="match status" value="1"/>
</dbReference>
<dbReference type="OrthoDB" id="9813965at2"/>
<dbReference type="NCBIfam" id="TIGR00003">
    <property type="entry name" value="copper ion binding protein"/>
    <property type="match status" value="1"/>
</dbReference>
<dbReference type="InterPro" id="IPR000428">
    <property type="entry name" value="Cu-bd"/>
</dbReference>
<dbReference type="RefSeq" id="WP_036638843.1">
    <property type="nucleotide sequence ID" value="NZ_CBCSBX010000023.1"/>
</dbReference>
<evidence type="ECO:0000313" key="3">
    <source>
        <dbReference type="EMBL" id="KZS48967.1"/>
    </source>
</evidence>
<gene>
    <name evidence="3" type="ORF">AWU65_02425</name>
</gene>
<sequence>MKNMTLEVEGMSCQHCVNTIEGALKEIGVKGKVDLKNNTVDVSFDESHIKIEQIKETIEEQGYDVK</sequence>
<dbReference type="Pfam" id="PF00403">
    <property type="entry name" value="HMA"/>
    <property type="match status" value="1"/>
</dbReference>
<dbReference type="GO" id="GO:0005507">
    <property type="term" value="F:copper ion binding"/>
    <property type="evidence" value="ECO:0007669"/>
    <property type="project" value="InterPro"/>
</dbReference>
<protein>
    <submittedName>
        <fullName evidence="3">Copper resistance protein CopZ</fullName>
    </submittedName>
</protein>